<proteinExistence type="predicted"/>
<sequence length="98" mass="11451">MFPDFWKDSKIMLLLKQIKNFVKGCIVKAFKPICRNIISSWSGIFCPLYSSLKFPKFDSAIQVFIFVAIVERNRMKFMSRGGEVFCKQVTLLLWMSNV</sequence>
<evidence type="ECO:0000313" key="1">
    <source>
        <dbReference type="EMBL" id="CAL1289977.1"/>
    </source>
</evidence>
<evidence type="ECO:0000313" key="2">
    <source>
        <dbReference type="Proteomes" id="UP001497382"/>
    </source>
</evidence>
<organism evidence="1 2">
    <name type="scientific">Larinioides sclopetarius</name>
    <dbReference type="NCBI Taxonomy" id="280406"/>
    <lineage>
        <taxon>Eukaryota</taxon>
        <taxon>Metazoa</taxon>
        <taxon>Ecdysozoa</taxon>
        <taxon>Arthropoda</taxon>
        <taxon>Chelicerata</taxon>
        <taxon>Arachnida</taxon>
        <taxon>Araneae</taxon>
        <taxon>Araneomorphae</taxon>
        <taxon>Entelegynae</taxon>
        <taxon>Araneoidea</taxon>
        <taxon>Araneidae</taxon>
        <taxon>Larinioides</taxon>
    </lineage>
</organism>
<keyword evidence="2" id="KW-1185">Reference proteome</keyword>
<protein>
    <submittedName>
        <fullName evidence="1">Uncharacterized protein</fullName>
    </submittedName>
</protein>
<dbReference type="EMBL" id="CAXIEN010000257">
    <property type="protein sequence ID" value="CAL1289977.1"/>
    <property type="molecule type" value="Genomic_DNA"/>
</dbReference>
<dbReference type="AlphaFoldDB" id="A0AAV2B1Q1"/>
<reference evidence="1 2" key="1">
    <citation type="submission" date="2024-04" db="EMBL/GenBank/DDBJ databases">
        <authorList>
            <person name="Rising A."/>
            <person name="Reimegard J."/>
            <person name="Sonavane S."/>
            <person name="Akerstrom W."/>
            <person name="Nylinder S."/>
            <person name="Hedman E."/>
            <person name="Kallberg Y."/>
        </authorList>
    </citation>
    <scope>NUCLEOTIDE SEQUENCE [LARGE SCALE GENOMIC DNA]</scope>
</reference>
<comment type="caution">
    <text evidence="1">The sequence shown here is derived from an EMBL/GenBank/DDBJ whole genome shotgun (WGS) entry which is preliminary data.</text>
</comment>
<name>A0AAV2B1Q1_9ARAC</name>
<accession>A0AAV2B1Q1</accession>
<gene>
    <name evidence="1" type="ORF">LARSCL_LOCUS16234</name>
</gene>
<feature type="non-terminal residue" evidence="1">
    <location>
        <position position="98"/>
    </location>
</feature>
<dbReference type="Proteomes" id="UP001497382">
    <property type="component" value="Unassembled WGS sequence"/>
</dbReference>